<proteinExistence type="predicted"/>
<name>A0ACD5X9B5_AVESA</name>
<dbReference type="EnsemblPlants" id="AVESA.00010b.r2.4DG0758760.1">
    <property type="protein sequence ID" value="AVESA.00010b.r2.4DG0758760.1.CDS"/>
    <property type="gene ID" value="AVESA.00010b.r2.4DG0758760"/>
</dbReference>
<protein>
    <submittedName>
        <fullName evidence="1">Uncharacterized protein</fullName>
    </submittedName>
</protein>
<organism evidence="1 2">
    <name type="scientific">Avena sativa</name>
    <name type="common">Oat</name>
    <dbReference type="NCBI Taxonomy" id="4498"/>
    <lineage>
        <taxon>Eukaryota</taxon>
        <taxon>Viridiplantae</taxon>
        <taxon>Streptophyta</taxon>
        <taxon>Embryophyta</taxon>
        <taxon>Tracheophyta</taxon>
        <taxon>Spermatophyta</taxon>
        <taxon>Magnoliopsida</taxon>
        <taxon>Liliopsida</taxon>
        <taxon>Poales</taxon>
        <taxon>Poaceae</taxon>
        <taxon>BOP clade</taxon>
        <taxon>Pooideae</taxon>
        <taxon>Poodae</taxon>
        <taxon>Poeae</taxon>
        <taxon>Poeae Chloroplast Group 1 (Aveneae type)</taxon>
        <taxon>Aveninae</taxon>
        <taxon>Avena</taxon>
    </lineage>
</organism>
<accession>A0ACD5X9B5</accession>
<sequence>MLRPKDQGGLGFKDMRLFNQALLARQAWRLLKQPNTLCARILKAKYFPQGLLTDTVFTGNASSTWRALEYGLELVKKGIIWRIGNGTSLRAWRKPWIPRESYLKPYTKQGRCRLRWIADFMNPDGTWNIGLVQRWFLPMDAQEIIKIRTSKQNEADFIAWNPEWSGEFTVRSAYRLAYEEQLRAAGREATSSRPLGKNPEWKMIWQCQVPPKVRTFAWKLAKNSLATQKVPATAMASRKFLESYLQSLMLVDQHPEVDIVKGKQVVDGTQRLQKRNQADERPHVKYKWKPPDEGVMKLNVDGAYTQDGRAGTGMLLRDSNGSVIFAACRWLQTCSEPLEAELAAMEEGMELALHWTHTNVILESDCAEAIKMVQDDKPNLSRHAMRINSIRERLRERGIKGLSSTINPSPTAHLWSPQTNPSSSAAASSSALAVARPAKPPSFAAYPHRSKMGKTRGMGAGRKLKTHRRNQRWADKAYKKSHLGNEWKKPFAGSSHAKGIVLEKIGIEAKQPNSAIRKCARVQLVKNGKKIAAFVPNDGCLNFIEENDEVLIAGFGRKGHAVGDIPGVRFKVVKVSGVSLLALFKEKKEKPRS</sequence>
<dbReference type="Proteomes" id="UP001732700">
    <property type="component" value="Chromosome 4D"/>
</dbReference>
<keyword evidence="2" id="KW-1185">Reference proteome</keyword>
<evidence type="ECO:0000313" key="2">
    <source>
        <dbReference type="Proteomes" id="UP001732700"/>
    </source>
</evidence>
<reference evidence="1" key="1">
    <citation type="submission" date="2021-05" db="EMBL/GenBank/DDBJ databases">
        <authorList>
            <person name="Scholz U."/>
            <person name="Mascher M."/>
            <person name="Fiebig A."/>
        </authorList>
    </citation>
    <scope>NUCLEOTIDE SEQUENCE [LARGE SCALE GENOMIC DNA]</scope>
</reference>
<reference evidence="1" key="2">
    <citation type="submission" date="2025-09" db="UniProtKB">
        <authorList>
            <consortium name="EnsemblPlants"/>
        </authorList>
    </citation>
    <scope>IDENTIFICATION</scope>
</reference>
<evidence type="ECO:0000313" key="1">
    <source>
        <dbReference type="EnsemblPlants" id="AVESA.00010b.r2.4DG0758760.1.CDS"/>
    </source>
</evidence>